<evidence type="ECO:0000256" key="1">
    <source>
        <dbReference type="ARBA" id="ARBA00004651"/>
    </source>
</evidence>
<keyword evidence="3 7" id="KW-0812">Transmembrane</keyword>
<dbReference type="PANTHER" id="PTHR30625:SF3">
    <property type="entry name" value="TOL-PAL SYSTEM PROTEIN TOLQ"/>
    <property type="match status" value="1"/>
</dbReference>
<evidence type="ECO:0000256" key="4">
    <source>
        <dbReference type="ARBA" id="ARBA00022989"/>
    </source>
</evidence>
<name>A0A4R3Z212_9GAMM</name>
<dbReference type="RefSeq" id="WP_131864338.1">
    <property type="nucleotide sequence ID" value="NZ_SMCR01000002.1"/>
</dbReference>
<comment type="similarity">
    <text evidence="6">Belongs to the exbB/tolQ family.</text>
</comment>
<proteinExistence type="inferred from homology"/>
<keyword evidence="6" id="KW-0653">Protein transport</keyword>
<feature type="transmembrane region" description="Helical" evidence="7">
    <location>
        <begin position="165"/>
        <end position="188"/>
    </location>
</feature>
<keyword evidence="4 7" id="KW-1133">Transmembrane helix</keyword>
<gene>
    <name evidence="9" type="ORF">EDC52_102270</name>
</gene>
<dbReference type="GO" id="GO:0017038">
    <property type="term" value="P:protein import"/>
    <property type="evidence" value="ECO:0007669"/>
    <property type="project" value="TreeGrafter"/>
</dbReference>
<accession>A0A4R3Z212</accession>
<organism evidence="9 10">
    <name type="scientific">Biostraticola tofi</name>
    <dbReference type="NCBI Taxonomy" id="466109"/>
    <lineage>
        <taxon>Bacteria</taxon>
        <taxon>Pseudomonadati</taxon>
        <taxon>Pseudomonadota</taxon>
        <taxon>Gammaproteobacteria</taxon>
        <taxon>Enterobacterales</taxon>
        <taxon>Bruguierivoracaceae</taxon>
        <taxon>Biostraticola</taxon>
    </lineage>
</organism>
<keyword evidence="5 7" id="KW-0472">Membrane</keyword>
<feature type="transmembrane region" description="Helical" evidence="7">
    <location>
        <begin position="49"/>
        <end position="74"/>
    </location>
</feature>
<protein>
    <submittedName>
        <fullName evidence="9">Outer membrane transport energization protein ExbB</fullName>
    </submittedName>
</protein>
<sequence>MPDNNILAANAATLEQPPAAPQAVPSSQTVVDSTGTVPLYGESLLASPLSAWVVPSVLGVLIVFSIATWASLLIKGWQFNRFTRQNKRFAKHFWAAADLAAGEALAHQNPSSLARLVQVGTEVLSGNDVKATGNTLSRQINRAERVERRLSQQIQLERRGLESGLALLASIGSTAPFIGLFGTVWGIMEALVHIGATGQASLGTVAGPIGHALIATGIGIAAAVPAVLVYNYFVRRLKLATGDLELFADTFYSLAQENNYTLSQHDEDQAVDFLDPQHNPRFVGQKA</sequence>
<evidence type="ECO:0000259" key="8">
    <source>
        <dbReference type="Pfam" id="PF01618"/>
    </source>
</evidence>
<evidence type="ECO:0000256" key="6">
    <source>
        <dbReference type="RuleBase" id="RU004057"/>
    </source>
</evidence>
<reference evidence="9 10" key="1">
    <citation type="submission" date="2019-03" db="EMBL/GenBank/DDBJ databases">
        <title>Genomic Encyclopedia of Type Strains, Phase IV (KMG-IV): sequencing the most valuable type-strain genomes for metagenomic binning, comparative biology and taxonomic classification.</title>
        <authorList>
            <person name="Goeker M."/>
        </authorList>
    </citation>
    <scope>NUCLEOTIDE SEQUENCE [LARGE SCALE GENOMIC DNA]</scope>
    <source>
        <strain evidence="9 10">DSM 19580</strain>
    </source>
</reference>
<dbReference type="InterPro" id="IPR002898">
    <property type="entry name" value="MotA_ExbB_proton_chnl"/>
</dbReference>
<evidence type="ECO:0000256" key="2">
    <source>
        <dbReference type="ARBA" id="ARBA00022475"/>
    </source>
</evidence>
<evidence type="ECO:0000256" key="5">
    <source>
        <dbReference type="ARBA" id="ARBA00023136"/>
    </source>
</evidence>
<dbReference type="AlphaFoldDB" id="A0A4R3Z212"/>
<dbReference type="OrthoDB" id="9805133at2"/>
<feature type="domain" description="MotA/TolQ/ExbB proton channel" evidence="8">
    <location>
        <begin position="139"/>
        <end position="240"/>
    </location>
</feature>
<feature type="transmembrane region" description="Helical" evidence="7">
    <location>
        <begin position="208"/>
        <end position="233"/>
    </location>
</feature>
<keyword evidence="2" id="KW-1003">Cell membrane</keyword>
<evidence type="ECO:0000313" key="10">
    <source>
        <dbReference type="Proteomes" id="UP000295719"/>
    </source>
</evidence>
<dbReference type="InterPro" id="IPR050790">
    <property type="entry name" value="ExbB/TolQ_transport"/>
</dbReference>
<evidence type="ECO:0000256" key="3">
    <source>
        <dbReference type="ARBA" id="ARBA00022692"/>
    </source>
</evidence>
<evidence type="ECO:0000313" key="9">
    <source>
        <dbReference type="EMBL" id="TCV98947.1"/>
    </source>
</evidence>
<dbReference type="Proteomes" id="UP000295719">
    <property type="component" value="Unassembled WGS sequence"/>
</dbReference>
<dbReference type="PANTHER" id="PTHR30625">
    <property type="entry name" value="PROTEIN TOLQ"/>
    <property type="match status" value="1"/>
</dbReference>
<keyword evidence="6" id="KW-0813">Transport</keyword>
<keyword evidence="10" id="KW-1185">Reference proteome</keyword>
<comment type="subcellular location">
    <subcellularLocation>
        <location evidence="1">Cell membrane</location>
        <topology evidence="1">Multi-pass membrane protein</topology>
    </subcellularLocation>
    <subcellularLocation>
        <location evidence="6">Membrane</location>
        <topology evidence="6">Multi-pass membrane protein</topology>
    </subcellularLocation>
</comment>
<evidence type="ECO:0000256" key="7">
    <source>
        <dbReference type="SAM" id="Phobius"/>
    </source>
</evidence>
<comment type="caution">
    <text evidence="9">The sequence shown here is derived from an EMBL/GenBank/DDBJ whole genome shotgun (WGS) entry which is preliminary data.</text>
</comment>
<dbReference type="GO" id="GO:0005886">
    <property type="term" value="C:plasma membrane"/>
    <property type="evidence" value="ECO:0007669"/>
    <property type="project" value="UniProtKB-SubCell"/>
</dbReference>
<dbReference type="EMBL" id="SMCR01000002">
    <property type="protein sequence ID" value="TCV98947.1"/>
    <property type="molecule type" value="Genomic_DNA"/>
</dbReference>
<dbReference type="Pfam" id="PF01618">
    <property type="entry name" value="MotA_ExbB"/>
    <property type="match status" value="1"/>
</dbReference>